<gene>
    <name evidence="2" type="ORF">GCM10023215_19490</name>
</gene>
<dbReference type="RefSeq" id="WP_345379895.1">
    <property type="nucleotide sequence ID" value="NZ_BAABIC010000005.1"/>
</dbReference>
<reference evidence="3" key="1">
    <citation type="journal article" date="2019" name="Int. J. Syst. Evol. Microbiol.">
        <title>The Global Catalogue of Microorganisms (GCM) 10K type strain sequencing project: providing services to taxonomists for standard genome sequencing and annotation.</title>
        <authorList>
            <consortium name="The Broad Institute Genomics Platform"/>
            <consortium name="The Broad Institute Genome Sequencing Center for Infectious Disease"/>
            <person name="Wu L."/>
            <person name="Ma J."/>
        </authorList>
    </citation>
    <scope>NUCLEOTIDE SEQUENCE [LARGE SCALE GENOMIC DNA]</scope>
    <source>
        <strain evidence="3">JCM 18055</strain>
    </source>
</reference>
<keyword evidence="3" id="KW-1185">Reference proteome</keyword>
<dbReference type="Proteomes" id="UP001500325">
    <property type="component" value="Unassembled WGS sequence"/>
</dbReference>
<name>A0ABP8W9G3_9PSEU</name>
<evidence type="ECO:0000313" key="3">
    <source>
        <dbReference type="Proteomes" id="UP001500325"/>
    </source>
</evidence>
<proteinExistence type="predicted"/>
<organism evidence="2 3">
    <name type="scientific">Pseudonocardia yuanmonensis</name>
    <dbReference type="NCBI Taxonomy" id="1095914"/>
    <lineage>
        <taxon>Bacteria</taxon>
        <taxon>Bacillati</taxon>
        <taxon>Actinomycetota</taxon>
        <taxon>Actinomycetes</taxon>
        <taxon>Pseudonocardiales</taxon>
        <taxon>Pseudonocardiaceae</taxon>
        <taxon>Pseudonocardia</taxon>
    </lineage>
</organism>
<comment type="caution">
    <text evidence="2">The sequence shown here is derived from an EMBL/GenBank/DDBJ whole genome shotgun (WGS) entry which is preliminary data.</text>
</comment>
<protein>
    <submittedName>
        <fullName evidence="2">Uncharacterized protein</fullName>
    </submittedName>
</protein>
<dbReference type="Gene3D" id="1.10.357.10">
    <property type="entry name" value="Tetracycline Repressor, domain 2"/>
    <property type="match status" value="1"/>
</dbReference>
<feature type="region of interest" description="Disordered" evidence="1">
    <location>
        <begin position="1"/>
        <end position="25"/>
    </location>
</feature>
<evidence type="ECO:0000313" key="2">
    <source>
        <dbReference type="EMBL" id="GAA4684704.1"/>
    </source>
</evidence>
<accession>A0ABP8W9G3</accession>
<feature type="region of interest" description="Disordered" evidence="1">
    <location>
        <begin position="88"/>
        <end position="108"/>
    </location>
</feature>
<dbReference type="EMBL" id="BAABIC010000005">
    <property type="protein sequence ID" value="GAA4684704.1"/>
    <property type="molecule type" value="Genomic_DNA"/>
</dbReference>
<sequence length="108" mass="11439">MSRESLGASRPARPRSPSGTDERRIWPLHERAEATIAAALAERFDLPPGSLEVRARAAVVNAALRVATDDLARAAAEEGHVPLARWTSGGAASTRYDPVVDAPVRSGT</sequence>
<evidence type="ECO:0000256" key="1">
    <source>
        <dbReference type="SAM" id="MobiDB-lite"/>
    </source>
</evidence>